<sequence length="26" mass="2899">MALGGTPPPQEWPPLKEIPNTLDPYH</sequence>
<proteinExistence type="predicted"/>
<protein>
    <submittedName>
        <fullName evidence="2">Uncharacterized protein</fullName>
    </submittedName>
</protein>
<organism evidence="2 3">
    <name type="scientific">Senna tora</name>
    <dbReference type="NCBI Taxonomy" id="362788"/>
    <lineage>
        <taxon>Eukaryota</taxon>
        <taxon>Viridiplantae</taxon>
        <taxon>Streptophyta</taxon>
        <taxon>Embryophyta</taxon>
        <taxon>Tracheophyta</taxon>
        <taxon>Spermatophyta</taxon>
        <taxon>Magnoliopsida</taxon>
        <taxon>eudicotyledons</taxon>
        <taxon>Gunneridae</taxon>
        <taxon>Pentapetalae</taxon>
        <taxon>rosids</taxon>
        <taxon>fabids</taxon>
        <taxon>Fabales</taxon>
        <taxon>Fabaceae</taxon>
        <taxon>Caesalpinioideae</taxon>
        <taxon>Cassia clade</taxon>
        <taxon>Senna</taxon>
    </lineage>
</organism>
<keyword evidence="3" id="KW-1185">Reference proteome</keyword>
<gene>
    <name evidence="2" type="ORF">G2W53_024210</name>
</gene>
<dbReference type="AlphaFoldDB" id="A0A834TCX7"/>
<evidence type="ECO:0000256" key="1">
    <source>
        <dbReference type="SAM" id="MobiDB-lite"/>
    </source>
</evidence>
<name>A0A834TCX7_9FABA</name>
<feature type="compositionally biased region" description="Pro residues" evidence="1">
    <location>
        <begin position="1"/>
        <end position="12"/>
    </location>
</feature>
<reference evidence="2" key="1">
    <citation type="submission" date="2020-09" db="EMBL/GenBank/DDBJ databases">
        <title>Genome-Enabled Discovery of Anthraquinone Biosynthesis in Senna tora.</title>
        <authorList>
            <person name="Kang S.-H."/>
            <person name="Pandey R.P."/>
            <person name="Lee C.-M."/>
            <person name="Sim J.-S."/>
            <person name="Jeong J.-T."/>
            <person name="Choi B.-S."/>
            <person name="Jung M."/>
            <person name="Ginzburg D."/>
            <person name="Zhao K."/>
            <person name="Won S.Y."/>
            <person name="Oh T.-J."/>
            <person name="Yu Y."/>
            <person name="Kim N.-H."/>
            <person name="Lee O.R."/>
            <person name="Lee T.-H."/>
            <person name="Bashyal P."/>
            <person name="Kim T.-S."/>
            <person name="Lee W.-H."/>
            <person name="Kawkins C."/>
            <person name="Kim C.-K."/>
            <person name="Kim J.S."/>
            <person name="Ahn B.O."/>
            <person name="Rhee S.Y."/>
            <person name="Sohng J.K."/>
        </authorList>
    </citation>
    <scope>NUCLEOTIDE SEQUENCE</scope>
    <source>
        <tissue evidence="2">Leaf</tissue>
    </source>
</reference>
<dbReference type="Proteomes" id="UP000634136">
    <property type="component" value="Unassembled WGS sequence"/>
</dbReference>
<comment type="caution">
    <text evidence="2">The sequence shown here is derived from an EMBL/GenBank/DDBJ whole genome shotgun (WGS) entry which is preliminary data.</text>
</comment>
<evidence type="ECO:0000313" key="2">
    <source>
        <dbReference type="EMBL" id="KAF7818755.1"/>
    </source>
</evidence>
<evidence type="ECO:0000313" key="3">
    <source>
        <dbReference type="Proteomes" id="UP000634136"/>
    </source>
</evidence>
<feature type="region of interest" description="Disordered" evidence="1">
    <location>
        <begin position="1"/>
        <end position="26"/>
    </location>
</feature>
<accession>A0A834TCX7</accession>
<dbReference type="EMBL" id="JAAIUW010000008">
    <property type="protein sequence ID" value="KAF7818755.1"/>
    <property type="molecule type" value="Genomic_DNA"/>
</dbReference>